<protein>
    <submittedName>
        <fullName evidence="2">Uncharacterized protein</fullName>
    </submittedName>
</protein>
<feature type="compositionally biased region" description="Low complexity" evidence="1">
    <location>
        <begin position="21"/>
        <end position="36"/>
    </location>
</feature>
<dbReference type="AlphaFoldDB" id="A0AAD6KEE9"/>
<dbReference type="EMBL" id="JAPFFJ010000008">
    <property type="protein sequence ID" value="KAJ6421743.1"/>
    <property type="molecule type" value="Genomic_DNA"/>
</dbReference>
<dbReference type="Proteomes" id="UP001162972">
    <property type="component" value="Chromosome 17"/>
</dbReference>
<feature type="compositionally biased region" description="Polar residues" evidence="1">
    <location>
        <begin position="10"/>
        <end position="20"/>
    </location>
</feature>
<organism evidence="2 3">
    <name type="scientific">Salix udensis</name>
    <dbReference type="NCBI Taxonomy" id="889485"/>
    <lineage>
        <taxon>Eukaryota</taxon>
        <taxon>Viridiplantae</taxon>
        <taxon>Streptophyta</taxon>
        <taxon>Embryophyta</taxon>
        <taxon>Tracheophyta</taxon>
        <taxon>Spermatophyta</taxon>
        <taxon>Magnoliopsida</taxon>
        <taxon>eudicotyledons</taxon>
        <taxon>Gunneridae</taxon>
        <taxon>Pentapetalae</taxon>
        <taxon>rosids</taxon>
        <taxon>fabids</taxon>
        <taxon>Malpighiales</taxon>
        <taxon>Salicaceae</taxon>
        <taxon>Saliceae</taxon>
        <taxon>Salix</taxon>
    </lineage>
</organism>
<evidence type="ECO:0000313" key="2">
    <source>
        <dbReference type="EMBL" id="KAJ6421743.1"/>
    </source>
</evidence>
<sequence length="54" mass="5834">MEESQHNEQHQQVPTATSSFASTPVDSPSTPPVSASHLVAEDNQEEDDVSVNIE</sequence>
<proteinExistence type="predicted"/>
<reference evidence="2 3" key="1">
    <citation type="journal article" date="2023" name="Int. J. Mol. Sci.">
        <title>De Novo Assembly and Annotation of 11 Diverse Shrub Willow (Salix) Genomes Reveals Novel Gene Organization in Sex-Linked Regions.</title>
        <authorList>
            <person name="Hyden B."/>
            <person name="Feng K."/>
            <person name="Yates T.B."/>
            <person name="Jawdy S."/>
            <person name="Cereghino C."/>
            <person name="Smart L.B."/>
            <person name="Muchero W."/>
        </authorList>
    </citation>
    <scope>NUCLEOTIDE SEQUENCE [LARGE SCALE GENOMIC DNA]</scope>
    <source>
        <tissue evidence="2">Shoot tip</tissue>
    </source>
</reference>
<evidence type="ECO:0000256" key="1">
    <source>
        <dbReference type="SAM" id="MobiDB-lite"/>
    </source>
</evidence>
<keyword evidence="3" id="KW-1185">Reference proteome</keyword>
<feature type="compositionally biased region" description="Acidic residues" evidence="1">
    <location>
        <begin position="42"/>
        <end position="54"/>
    </location>
</feature>
<comment type="caution">
    <text evidence="2">The sequence shown here is derived from an EMBL/GenBank/DDBJ whole genome shotgun (WGS) entry which is preliminary data.</text>
</comment>
<feature type="region of interest" description="Disordered" evidence="1">
    <location>
        <begin position="1"/>
        <end position="54"/>
    </location>
</feature>
<gene>
    <name evidence="2" type="ORF">OIU84_029016</name>
</gene>
<name>A0AAD6KEE9_9ROSI</name>
<feature type="non-terminal residue" evidence="2">
    <location>
        <position position="54"/>
    </location>
</feature>
<accession>A0AAD6KEE9</accession>
<evidence type="ECO:0000313" key="3">
    <source>
        <dbReference type="Proteomes" id="UP001162972"/>
    </source>
</evidence>